<accession>A0ABU6RIW5</accession>
<protein>
    <submittedName>
        <fullName evidence="1">Uncharacterized protein</fullName>
    </submittedName>
</protein>
<evidence type="ECO:0000313" key="2">
    <source>
        <dbReference type="Proteomes" id="UP001341840"/>
    </source>
</evidence>
<gene>
    <name evidence="1" type="ORF">PIB30_052477</name>
</gene>
<proteinExistence type="predicted"/>
<dbReference type="EMBL" id="JASCZI010030589">
    <property type="protein sequence ID" value="MED6123768.1"/>
    <property type="molecule type" value="Genomic_DNA"/>
</dbReference>
<organism evidence="1 2">
    <name type="scientific">Stylosanthes scabra</name>
    <dbReference type="NCBI Taxonomy" id="79078"/>
    <lineage>
        <taxon>Eukaryota</taxon>
        <taxon>Viridiplantae</taxon>
        <taxon>Streptophyta</taxon>
        <taxon>Embryophyta</taxon>
        <taxon>Tracheophyta</taxon>
        <taxon>Spermatophyta</taxon>
        <taxon>Magnoliopsida</taxon>
        <taxon>eudicotyledons</taxon>
        <taxon>Gunneridae</taxon>
        <taxon>Pentapetalae</taxon>
        <taxon>rosids</taxon>
        <taxon>fabids</taxon>
        <taxon>Fabales</taxon>
        <taxon>Fabaceae</taxon>
        <taxon>Papilionoideae</taxon>
        <taxon>50 kb inversion clade</taxon>
        <taxon>dalbergioids sensu lato</taxon>
        <taxon>Dalbergieae</taxon>
        <taxon>Pterocarpus clade</taxon>
        <taxon>Stylosanthes</taxon>
    </lineage>
</organism>
<comment type="caution">
    <text evidence="1">The sequence shown here is derived from an EMBL/GenBank/DDBJ whole genome shotgun (WGS) entry which is preliminary data.</text>
</comment>
<name>A0ABU6RIW5_9FABA</name>
<sequence>MPHQPATTIQSALPQSMSSWSITCHHSPLFIAACILATSSTLSSIPCRRSLSQLCGEESYGPSPVLVTDHDAMQVRKTWVESEHAQILEPRAIKSHEECLRRKAEGGCVDALLTLWDSRDFNLRARASLMCVPYLRASAALSSASPVPPASSTSTALKHAPNAISGGHGLHILGHHVLHTLLIPSCGPGAHHYPPH</sequence>
<dbReference type="Proteomes" id="UP001341840">
    <property type="component" value="Unassembled WGS sequence"/>
</dbReference>
<keyword evidence="2" id="KW-1185">Reference proteome</keyword>
<evidence type="ECO:0000313" key="1">
    <source>
        <dbReference type="EMBL" id="MED6123768.1"/>
    </source>
</evidence>
<reference evidence="1 2" key="1">
    <citation type="journal article" date="2023" name="Plants (Basel)">
        <title>Bridging the Gap: Combining Genomics and Transcriptomics Approaches to Understand Stylosanthes scabra, an Orphan Legume from the Brazilian Caatinga.</title>
        <authorList>
            <person name="Ferreira-Neto J.R.C."/>
            <person name="da Silva M.D."/>
            <person name="Binneck E."/>
            <person name="de Melo N.F."/>
            <person name="da Silva R.H."/>
            <person name="de Melo A.L.T.M."/>
            <person name="Pandolfi V."/>
            <person name="Bustamante F.O."/>
            <person name="Brasileiro-Vidal A.C."/>
            <person name="Benko-Iseppon A.M."/>
        </authorList>
    </citation>
    <scope>NUCLEOTIDE SEQUENCE [LARGE SCALE GENOMIC DNA]</scope>
    <source>
        <tissue evidence="1">Leaves</tissue>
    </source>
</reference>